<dbReference type="GO" id="GO:0005634">
    <property type="term" value="C:nucleus"/>
    <property type="evidence" value="ECO:0007669"/>
    <property type="project" value="UniProtKB-SubCell"/>
</dbReference>
<dbReference type="Gene3D" id="1.10.260.40">
    <property type="entry name" value="lambda repressor-like DNA-binding domains"/>
    <property type="match status" value="3"/>
</dbReference>
<feature type="domain" description="CUT" evidence="17">
    <location>
        <begin position="479"/>
        <end position="566"/>
    </location>
</feature>
<keyword evidence="4" id="KW-0677">Repeat</keyword>
<dbReference type="PROSITE" id="PS00027">
    <property type="entry name" value="HOMEOBOX_1"/>
    <property type="match status" value="1"/>
</dbReference>
<dbReference type="PROSITE" id="PS50071">
    <property type="entry name" value="HOMEOBOX_2"/>
    <property type="match status" value="1"/>
</dbReference>
<accession>A0A8C5X0Q4</accession>
<keyword evidence="6 14" id="KW-0175">Coiled coil</keyword>
<feature type="compositionally biased region" description="Polar residues" evidence="15">
    <location>
        <begin position="743"/>
        <end position="752"/>
    </location>
</feature>
<reference evidence="18" key="1">
    <citation type="submission" date="2025-08" db="UniProtKB">
        <authorList>
            <consortium name="Ensembl"/>
        </authorList>
    </citation>
    <scope>IDENTIFICATION</scope>
</reference>
<feature type="compositionally biased region" description="Polar residues" evidence="15">
    <location>
        <begin position="1319"/>
        <end position="1328"/>
    </location>
</feature>
<feature type="compositionally biased region" description="Polar residues" evidence="15">
    <location>
        <begin position="1186"/>
        <end position="1199"/>
    </location>
</feature>
<dbReference type="SUPFAM" id="SSF47413">
    <property type="entry name" value="lambda repressor-like DNA-binding domains"/>
    <property type="match status" value="3"/>
</dbReference>
<keyword evidence="3" id="KW-0597">Phosphoprotein</keyword>
<evidence type="ECO:0000256" key="10">
    <source>
        <dbReference type="ARBA" id="ARBA00023242"/>
    </source>
</evidence>
<dbReference type="InterPro" id="IPR017970">
    <property type="entry name" value="Homeobox_CS"/>
</dbReference>
<evidence type="ECO:0000256" key="14">
    <source>
        <dbReference type="SAM" id="Coils"/>
    </source>
</evidence>
<feature type="compositionally biased region" description="Polar residues" evidence="15">
    <location>
        <begin position="368"/>
        <end position="392"/>
    </location>
</feature>
<evidence type="ECO:0000256" key="2">
    <source>
        <dbReference type="ARBA" id="ARBA00008190"/>
    </source>
</evidence>
<evidence type="ECO:0000256" key="9">
    <source>
        <dbReference type="ARBA" id="ARBA00023163"/>
    </source>
</evidence>
<dbReference type="Gene3D" id="1.10.10.60">
    <property type="entry name" value="Homeodomain-like"/>
    <property type="match status" value="1"/>
</dbReference>
<evidence type="ECO:0000256" key="4">
    <source>
        <dbReference type="ARBA" id="ARBA00022737"/>
    </source>
</evidence>
<protein>
    <recommendedName>
        <fullName evidence="13">Homeobox protein cut-like</fullName>
    </recommendedName>
</protein>
<evidence type="ECO:0000256" key="6">
    <source>
        <dbReference type="ARBA" id="ARBA00023054"/>
    </source>
</evidence>
<dbReference type="PANTHER" id="PTHR14043:SF4">
    <property type="entry name" value="HOMEOBOX PROTEIN CUT-LIKE 1"/>
    <property type="match status" value="1"/>
</dbReference>
<feature type="compositionally biased region" description="Low complexity" evidence="15">
    <location>
        <begin position="1279"/>
        <end position="1300"/>
    </location>
</feature>
<feature type="region of interest" description="Disordered" evidence="15">
    <location>
        <begin position="1186"/>
        <end position="1328"/>
    </location>
</feature>
<feature type="region of interest" description="Disordered" evidence="15">
    <location>
        <begin position="448"/>
        <end position="485"/>
    </location>
</feature>
<evidence type="ECO:0000256" key="11">
    <source>
        <dbReference type="PROSITE-ProRule" id="PRU00108"/>
    </source>
</evidence>
<dbReference type="Ensembl" id="ENSMCST00000002018.1">
    <property type="protein sequence ID" value="ENSMCSP00000001975.1"/>
    <property type="gene ID" value="ENSMCSG00000001422.1"/>
</dbReference>
<dbReference type="SMART" id="SM01109">
    <property type="entry name" value="CUT"/>
    <property type="match status" value="3"/>
</dbReference>
<evidence type="ECO:0000256" key="13">
    <source>
        <dbReference type="RuleBase" id="RU361129"/>
    </source>
</evidence>
<proteinExistence type="inferred from homology"/>
<keyword evidence="9 13" id="KW-0804">Transcription</keyword>
<name>A0A8C5X0Q4_9PASS</name>
<evidence type="ECO:0000313" key="19">
    <source>
        <dbReference type="Proteomes" id="UP000694560"/>
    </source>
</evidence>
<feature type="compositionally biased region" description="Polar residues" evidence="15">
    <location>
        <begin position="333"/>
        <end position="344"/>
    </location>
</feature>
<feature type="DNA-binding region" description="Homeobox" evidence="11">
    <location>
        <begin position="1119"/>
        <end position="1178"/>
    </location>
</feature>
<evidence type="ECO:0000256" key="15">
    <source>
        <dbReference type="SAM" id="MobiDB-lite"/>
    </source>
</evidence>
<keyword evidence="5 13" id="KW-0805">Transcription regulation</keyword>
<comment type="similarity">
    <text evidence="2 13">Belongs to the CUT homeobox family.</text>
</comment>
<feature type="compositionally biased region" description="Low complexity" evidence="15">
    <location>
        <begin position="453"/>
        <end position="483"/>
    </location>
</feature>
<dbReference type="GO" id="GO:0000981">
    <property type="term" value="F:DNA-binding transcription factor activity, RNA polymerase II-specific"/>
    <property type="evidence" value="ECO:0007669"/>
    <property type="project" value="InterPro"/>
</dbReference>
<dbReference type="Pfam" id="PF02376">
    <property type="entry name" value="CUT"/>
    <property type="match status" value="3"/>
</dbReference>
<dbReference type="InterPro" id="IPR001356">
    <property type="entry name" value="HD"/>
</dbReference>
<feature type="coiled-coil region" evidence="14">
    <location>
        <begin position="67"/>
        <end position="293"/>
    </location>
</feature>
<dbReference type="InterPro" id="IPR009057">
    <property type="entry name" value="Homeodomain-like_sf"/>
</dbReference>
<dbReference type="InterPro" id="IPR010982">
    <property type="entry name" value="Lambda_DNA-bd_dom_sf"/>
</dbReference>
<feature type="region of interest" description="Disordered" evidence="15">
    <location>
        <begin position="912"/>
        <end position="984"/>
    </location>
</feature>
<reference evidence="18" key="2">
    <citation type="submission" date="2025-09" db="UniProtKB">
        <authorList>
            <consortium name="Ensembl"/>
        </authorList>
    </citation>
    <scope>IDENTIFICATION</scope>
</reference>
<evidence type="ECO:0000259" key="16">
    <source>
        <dbReference type="PROSITE" id="PS50071"/>
    </source>
</evidence>
<keyword evidence="10 11" id="KW-0539">Nucleus</keyword>
<dbReference type="Pfam" id="PF00046">
    <property type="entry name" value="Homeodomain"/>
    <property type="match status" value="1"/>
</dbReference>
<evidence type="ECO:0000256" key="3">
    <source>
        <dbReference type="ARBA" id="ARBA00022553"/>
    </source>
</evidence>
<feature type="compositionally biased region" description="Polar residues" evidence="15">
    <location>
        <begin position="762"/>
        <end position="783"/>
    </location>
</feature>
<feature type="region of interest" description="Disordered" evidence="15">
    <location>
        <begin position="717"/>
        <end position="805"/>
    </location>
</feature>
<dbReference type="OrthoDB" id="10257567at2759"/>
<dbReference type="FunFam" id="1.10.10.60:FF:000116">
    <property type="entry name" value="Cut-like homeobox 2b"/>
    <property type="match status" value="1"/>
</dbReference>
<feature type="compositionally biased region" description="Low complexity" evidence="15">
    <location>
        <begin position="1092"/>
        <end position="1102"/>
    </location>
</feature>
<keyword evidence="7 11" id="KW-0238">DNA-binding</keyword>
<feature type="compositionally biased region" description="Polar residues" evidence="15">
    <location>
        <begin position="912"/>
        <end position="924"/>
    </location>
</feature>
<dbReference type="InterPro" id="IPR003350">
    <property type="entry name" value="CUT_dom"/>
</dbReference>
<keyword evidence="8 11" id="KW-0371">Homeobox</keyword>
<dbReference type="CDD" id="cd00086">
    <property type="entry name" value="homeodomain"/>
    <property type="match status" value="1"/>
</dbReference>
<evidence type="ECO:0000256" key="1">
    <source>
        <dbReference type="ARBA" id="ARBA00004123"/>
    </source>
</evidence>
<dbReference type="SMART" id="SM00389">
    <property type="entry name" value="HOX"/>
    <property type="match status" value="1"/>
</dbReference>
<feature type="region of interest" description="Disordered" evidence="15">
    <location>
        <begin position="565"/>
        <end position="584"/>
    </location>
</feature>
<dbReference type="FunFam" id="1.10.260.40:FF:000004">
    <property type="entry name" value="Cut-like homeobox 1a"/>
    <property type="match status" value="2"/>
</dbReference>
<feature type="compositionally biased region" description="Basic and acidic residues" evidence="15">
    <location>
        <begin position="717"/>
        <end position="742"/>
    </location>
</feature>
<evidence type="ECO:0000313" key="18">
    <source>
        <dbReference type="Ensembl" id="ENSMCSP00000001975.1"/>
    </source>
</evidence>
<dbReference type="FunFam" id="1.10.260.40:FF:000010">
    <property type="entry name" value="Cut-like homeobox 1a"/>
    <property type="match status" value="1"/>
</dbReference>
<feature type="compositionally biased region" description="Low complexity" evidence="15">
    <location>
        <begin position="1309"/>
        <end position="1318"/>
    </location>
</feature>
<feature type="compositionally biased region" description="Low complexity" evidence="15">
    <location>
        <begin position="967"/>
        <end position="980"/>
    </location>
</feature>
<organism evidence="18 19">
    <name type="scientific">Malurus cyaneus samueli</name>
    <dbReference type="NCBI Taxonomy" id="2593467"/>
    <lineage>
        <taxon>Eukaryota</taxon>
        <taxon>Metazoa</taxon>
        <taxon>Chordata</taxon>
        <taxon>Craniata</taxon>
        <taxon>Vertebrata</taxon>
        <taxon>Euteleostomi</taxon>
        <taxon>Archelosauria</taxon>
        <taxon>Archosauria</taxon>
        <taxon>Dinosauria</taxon>
        <taxon>Saurischia</taxon>
        <taxon>Theropoda</taxon>
        <taxon>Coelurosauria</taxon>
        <taxon>Aves</taxon>
        <taxon>Neognathae</taxon>
        <taxon>Neoaves</taxon>
        <taxon>Telluraves</taxon>
        <taxon>Australaves</taxon>
        <taxon>Passeriformes</taxon>
        <taxon>Meliphagoidea</taxon>
        <taxon>Maluridae</taxon>
        <taxon>Malurus</taxon>
    </lineage>
</organism>
<evidence type="ECO:0000256" key="7">
    <source>
        <dbReference type="ARBA" id="ARBA00023125"/>
    </source>
</evidence>
<evidence type="ECO:0000256" key="12">
    <source>
        <dbReference type="RuleBase" id="RU000682"/>
    </source>
</evidence>
<dbReference type="GO" id="GO:0000977">
    <property type="term" value="F:RNA polymerase II transcription regulatory region sequence-specific DNA binding"/>
    <property type="evidence" value="ECO:0007669"/>
    <property type="project" value="TreeGrafter"/>
</dbReference>
<dbReference type="SUPFAM" id="SSF46689">
    <property type="entry name" value="Homeodomain-like"/>
    <property type="match status" value="1"/>
</dbReference>
<evidence type="ECO:0000256" key="8">
    <source>
        <dbReference type="ARBA" id="ARBA00023155"/>
    </source>
</evidence>
<evidence type="ECO:0000256" key="5">
    <source>
        <dbReference type="ARBA" id="ARBA00023015"/>
    </source>
</evidence>
<feature type="domain" description="Homeobox" evidence="16">
    <location>
        <begin position="1117"/>
        <end position="1177"/>
    </location>
</feature>
<sequence>ESEQSRKKLIEQSREFKKNTPEVRRKFSHVDGFRHVEVMISSQWFISVIFLYVLPDPVPALDLGQQLQLKVQRMHDIETENQKLRETLEEYNKEFAEVKNQEVTIKALKEKIREYEQTLKNQAENIALEKEQKLQNDFAEKERKLQETQMSTASKLEEAEHKVQALQTALEKTRTELFDLKTKYDEETTAKAEVAQREAETLREQLSSANKSLQLATQIQKAPDVEQAIEVLTRSSLEVELAAKEREIAQLVEDVQRLQGSLTKLRENSSSQISQLEQQLTAKNSTLKQLEEKLKGQADYEEVKKELNETLSDASKPLEVLLLEKNRSLQSENATLRISNSDLSGSARRKGKDQPESQRPATLPASPPSQLLRNAGEQASNTNGTHQFSPTGLSQDFFSSSLASPSLPLASTGKFALNSLLQRQLMQSFYSKAMQEAGSTSMIFPTGPYSTNSISSQSPLQQSPDVNGMAPSPSQSESAGSISEGEEIDTAEIARQVKEQLIKHNIGQRIFGHYVLGLSQGSVSEILARPKPWNKLTVRGKEPFHKMKQFLSDEQNILALRSIQGRQRAEPAQPPSASSSGNSDDAIRSILQQARREMEAQQAALEPALKTPPLSQADISILSPKLVSTPAMSSVSSYSPLAISLKKHSSVTDSSISALQNLSGLKKEPQEAPVLELHGISDSAQGMLRHVKNELGRGGVWKDHWWNTVQHERRNAALPEDIKVEEASGGKEKVSNQTRPDRSQLQGPSSSEYWKEWPNAESPYSQSSELSMTGASRSETPQNSPLPSSPIVSLSKPSKPSVPPLTPEQYEIYMYQEVDTIELTRQVKEKLAKNGICQRIFGEKVLGLSQGSVSDMLSRPKPWSKLTQKGREPFIRMQLWLNGELGQCVLPAQGQQQGQVLHSVTSLQDSLQQGCASSESTPKTSASCSPAPESPMSSSESVKSLTELVQQPCPAIDTSKDGKSQESSEPPVSESQSTTPLPLSGHSALSIQELVAMSPELDTYGITKRVKEVLTDNNLGQRLFGETILGLTQGSVSDLLARPKPWHKLSLKGREPFVRMQLWLNDPNNVEKLMDMKRMEKKAYMKRRHSSVSDSQSCESSSAGIDYSQGASPQPQHQLKKPRVVLAPEEKEALKRAYQQKPYPSPKTIEELATQLNLKTSTVINWFHNYRSRIRRELFIEEIQAGSQSTAGSSDSPSARSGRAAHSSEGDSCDGVDAEGPPDGKPSGPEALRGARPSERAEPEGLEDTDDEGRLRAPRQSSPPAPQRPGDALETLPNSATEGDASTSAASTSVLTGESSYKSKESSEKISSVPSTSSTPAAGSQKANSLQSLFGFSEAASSRNTRDSSLRKKKAANLNNIIHRLEKAASREEAVEWEF</sequence>
<dbReference type="PROSITE" id="PS51042">
    <property type="entry name" value="CUT"/>
    <property type="match status" value="3"/>
</dbReference>
<feature type="region of interest" description="Disordered" evidence="15">
    <location>
        <begin position="333"/>
        <end position="392"/>
    </location>
</feature>
<evidence type="ECO:0000259" key="17">
    <source>
        <dbReference type="PROSITE" id="PS51042"/>
    </source>
</evidence>
<dbReference type="PANTHER" id="PTHR14043">
    <property type="entry name" value="CCAAT DISPLACEMENT PROTEIN-RELATED"/>
    <property type="match status" value="1"/>
</dbReference>
<feature type="compositionally biased region" description="Low complexity" evidence="15">
    <location>
        <begin position="785"/>
        <end position="799"/>
    </location>
</feature>
<keyword evidence="19" id="KW-1185">Reference proteome</keyword>
<feature type="region of interest" description="Disordered" evidence="15">
    <location>
        <begin position="1085"/>
        <end position="1122"/>
    </location>
</feature>
<dbReference type="Proteomes" id="UP000694560">
    <property type="component" value="Unplaced"/>
</dbReference>
<feature type="domain" description="CUT" evidence="17">
    <location>
        <begin position="809"/>
        <end position="896"/>
    </location>
</feature>
<feature type="compositionally biased region" description="Low complexity" evidence="15">
    <location>
        <begin position="925"/>
        <end position="941"/>
    </location>
</feature>
<comment type="subcellular location">
    <subcellularLocation>
        <location evidence="1 11 12">Nucleus</location>
    </subcellularLocation>
</comment>
<feature type="domain" description="CUT" evidence="17">
    <location>
        <begin position="992"/>
        <end position="1079"/>
    </location>
</feature>